<organism evidence="2 3">
    <name type="scientific">Thermoflavimicrobium dichotomicum</name>
    <dbReference type="NCBI Taxonomy" id="46223"/>
    <lineage>
        <taxon>Bacteria</taxon>
        <taxon>Bacillati</taxon>
        <taxon>Bacillota</taxon>
        <taxon>Bacilli</taxon>
        <taxon>Bacillales</taxon>
        <taxon>Thermoactinomycetaceae</taxon>
        <taxon>Thermoflavimicrobium</taxon>
    </lineage>
</organism>
<sequence>MAVKKENPFKHFDHLEPDSVPLSDEEREQWEKRHEGEYTSLEEVKKELVLNPIYLWHETKLCL</sequence>
<evidence type="ECO:0000313" key="3">
    <source>
        <dbReference type="Proteomes" id="UP000199545"/>
    </source>
</evidence>
<gene>
    <name evidence="2" type="ORF">SAMN05421852_1297</name>
</gene>
<keyword evidence="3" id="KW-1185">Reference proteome</keyword>
<accession>A0A1I3UX14</accession>
<dbReference type="RefSeq" id="WP_093231639.1">
    <property type="nucleotide sequence ID" value="NZ_FORR01000029.1"/>
</dbReference>
<reference evidence="2 3" key="1">
    <citation type="submission" date="2016-10" db="EMBL/GenBank/DDBJ databases">
        <authorList>
            <person name="de Groot N.N."/>
        </authorList>
    </citation>
    <scope>NUCLEOTIDE SEQUENCE [LARGE SCALE GENOMIC DNA]</scope>
    <source>
        <strain evidence="2 3">DSM 44778</strain>
    </source>
</reference>
<dbReference type="AlphaFoldDB" id="A0A1I3UX14"/>
<evidence type="ECO:0000313" key="2">
    <source>
        <dbReference type="EMBL" id="SFJ87263.1"/>
    </source>
</evidence>
<evidence type="ECO:0000256" key="1">
    <source>
        <dbReference type="SAM" id="MobiDB-lite"/>
    </source>
</evidence>
<feature type="region of interest" description="Disordered" evidence="1">
    <location>
        <begin position="1"/>
        <end position="34"/>
    </location>
</feature>
<protein>
    <submittedName>
        <fullName evidence="2">Uncharacterized protein</fullName>
    </submittedName>
</protein>
<dbReference type="Proteomes" id="UP000199545">
    <property type="component" value="Unassembled WGS sequence"/>
</dbReference>
<feature type="compositionally biased region" description="Basic and acidic residues" evidence="1">
    <location>
        <begin position="1"/>
        <end position="17"/>
    </location>
</feature>
<proteinExistence type="predicted"/>
<name>A0A1I3UX14_9BACL</name>
<dbReference type="EMBL" id="FORR01000029">
    <property type="protein sequence ID" value="SFJ87263.1"/>
    <property type="molecule type" value="Genomic_DNA"/>
</dbReference>